<keyword evidence="4 6" id="KW-0548">Nucleotidyltransferase</keyword>
<keyword evidence="3 6" id="KW-0808">Transferase</keyword>
<dbReference type="RefSeq" id="WP_036578516.1">
    <property type="nucleotide sequence ID" value="NZ_CABLBW010000004.1"/>
</dbReference>
<dbReference type="eggNOG" id="COG3343">
    <property type="taxonomic scope" value="Bacteria"/>
</dbReference>
<evidence type="ECO:0000256" key="5">
    <source>
        <dbReference type="ARBA" id="ARBA00023163"/>
    </source>
</evidence>
<dbReference type="AlphaFoldDB" id="W9AHB8"/>
<accession>W9AHB8</accession>
<organism evidence="9 10">
    <name type="scientific">Oceanobacillus picturae</name>
    <dbReference type="NCBI Taxonomy" id="171693"/>
    <lineage>
        <taxon>Bacteria</taxon>
        <taxon>Bacillati</taxon>
        <taxon>Bacillota</taxon>
        <taxon>Bacilli</taxon>
        <taxon>Bacillales</taxon>
        <taxon>Bacillaceae</taxon>
        <taxon>Oceanobacillus</taxon>
    </lineage>
</organism>
<proteinExistence type="inferred from homology"/>
<dbReference type="InterPro" id="IPR007759">
    <property type="entry name" value="Asxl_HARE-HTH"/>
</dbReference>
<dbReference type="HAMAP" id="MF_00357">
    <property type="entry name" value="RNApol_bact_RpoE"/>
    <property type="match status" value="1"/>
</dbReference>
<evidence type="ECO:0000313" key="10">
    <source>
        <dbReference type="Proteomes" id="UP000028863"/>
    </source>
</evidence>
<evidence type="ECO:0000256" key="7">
    <source>
        <dbReference type="SAM" id="MobiDB-lite"/>
    </source>
</evidence>
<comment type="similarity">
    <text evidence="1 6">Belongs to the RpoE family.</text>
</comment>
<evidence type="ECO:0000259" key="8">
    <source>
        <dbReference type="PROSITE" id="PS51913"/>
    </source>
</evidence>
<evidence type="ECO:0000256" key="2">
    <source>
        <dbReference type="ARBA" id="ARBA00022478"/>
    </source>
</evidence>
<evidence type="ECO:0000256" key="6">
    <source>
        <dbReference type="HAMAP-Rule" id="MF_00357"/>
    </source>
</evidence>
<evidence type="ECO:0000256" key="3">
    <source>
        <dbReference type="ARBA" id="ARBA00022679"/>
    </source>
</evidence>
<feature type="compositionally biased region" description="Acidic residues" evidence="7">
    <location>
        <begin position="109"/>
        <end position="169"/>
    </location>
</feature>
<dbReference type="EMBL" id="CCAX010000004">
    <property type="protein sequence ID" value="CDO05084.1"/>
    <property type="molecule type" value="Genomic_DNA"/>
</dbReference>
<dbReference type="Pfam" id="PF05066">
    <property type="entry name" value="HARE-HTH"/>
    <property type="match status" value="1"/>
</dbReference>
<dbReference type="Proteomes" id="UP000028863">
    <property type="component" value="Unassembled WGS sequence"/>
</dbReference>
<dbReference type="GO" id="GO:0000428">
    <property type="term" value="C:DNA-directed RNA polymerase complex"/>
    <property type="evidence" value="ECO:0007669"/>
    <property type="project" value="UniProtKB-KW"/>
</dbReference>
<dbReference type="GO" id="GO:0006351">
    <property type="term" value="P:DNA-templated transcription"/>
    <property type="evidence" value="ECO:0007669"/>
    <property type="project" value="InterPro"/>
</dbReference>
<dbReference type="InterPro" id="IPR038087">
    <property type="entry name" value="RNAP_delta_N_dom_sf"/>
</dbReference>
<dbReference type="GO" id="GO:0003899">
    <property type="term" value="F:DNA-directed RNA polymerase activity"/>
    <property type="evidence" value="ECO:0007669"/>
    <property type="project" value="UniProtKB-UniRule"/>
</dbReference>
<dbReference type="Gene3D" id="1.10.10.1250">
    <property type="entry name" value="RNA polymerase, subunit delta, N-terminal domain"/>
    <property type="match status" value="1"/>
</dbReference>
<keyword evidence="2 6" id="KW-0240">DNA-directed RNA polymerase</keyword>
<dbReference type="STRING" id="171693.BN988_03665"/>
<keyword evidence="10" id="KW-1185">Reference proteome</keyword>
<dbReference type="InterPro" id="IPR029757">
    <property type="entry name" value="RpoE"/>
</dbReference>
<reference evidence="9" key="2">
    <citation type="submission" date="2014-03" db="EMBL/GenBank/DDBJ databases">
        <authorList>
            <person name="Urmite Genomes"/>
        </authorList>
    </citation>
    <scope>NUCLEOTIDE SEQUENCE</scope>
    <source>
        <strain evidence="9">S1</strain>
    </source>
</reference>
<sequence>MSLKNYSHEESKKLSMIELANAIMLDEKKAMNFKDVFEQIANIKEFSDADKAANIAQFYTDLNVDGRFITIGSNMWGLKRWYPVETMDEEVAAAPKKKKKTKKKKKEEESLDLVEEELDIVDEDIEEMADDFDDDEEDEFDADLEEDLEDEDDEDDEEDVEDEDTKDKK</sequence>
<dbReference type="NCBIfam" id="TIGR04567">
    <property type="entry name" value="RNAP_delt_lowGC"/>
    <property type="match status" value="1"/>
</dbReference>
<evidence type="ECO:0000256" key="1">
    <source>
        <dbReference type="ARBA" id="ARBA00009828"/>
    </source>
</evidence>
<comment type="subunit">
    <text evidence="6">RNAP is composed of a core of 2 alpha, a beta and a beta' subunits. The core is associated with a delta subunit and one of several sigma factors.</text>
</comment>
<reference evidence="9" key="1">
    <citation type="submission" date="2014-03" db="EMBL/GenBank/DDBJ databases">
        <title>Draft genome sequencing of Oceanobacillus picturae strain S1 isolated from human gut.</title>
        <authorList>
            <person name="Croce O."/>
            <person name="Lagier J.C."/>
            <person name="Raoult D."/>
        </authorList>
    </citation>
    <scope>NUCLEOTIDE SEQUENCE [LARGE SCALE GENOMIC DNA]</scope>
    <source>
        <strain evidence="9">S1</strain>
    </source>
</reference>
<evidence type="ECO:0000313" key="9">
    <source>
        <dbReference type="EMBL" id="CDO05084.1"/>
    </source>
</evidence>
<comment type="function">
    <text evidence="6">Participates in both the initiation and recycling phases of transcription. In the presence of the delta subunit, RNAP displays an increased specificity of transcription, a decreased affinity for nucleic acids, and an increased efficiency of RNA synthesis because of enhanced recycling.</text>
</comment>
<protein>
    <recommendedName>
        <fullName evidence="6">Probable DNA-directed RNA polymerase subunit delta</fullName>
    </recommendedName>
    <alternativeName>
        <fullName evidence="6">RNAP delta factor</fullName>
    </alternativeName>
</protein>
<evidence type="ECO:0000256" key="4">
    <source>
        <dbReference type="ARBA" id="ARBA00022695"/>
    </source>
</evidence>
<dbReference type="PROSITE" id="PS51913">
    <property type="entry name" value="HTH_HARE"/>
    <property type="match status" value="1"/>
</dbReference>
<feature type="domain" description="HTH HARE-type" evidence="8">
    <location>
        <begin position="14"/>
        <end position="81"/>
    </location>
</feature>
<keyword evidence="5 6" id="KW-0804">Transcription</keyword>
<name>W9AHB8_9BACI</name>
<comment type="caution">
    <text evidence="9">The sequence shown here is derived from an EMBL/GenBank/DDBJ whole genome shotgun (WGS) entry which is preliminary data.</text>
</comment>
<gene>
    <name evidence="6 9" type="primary">rpoE</name>
    <name evidence="9" type="ORF">BN988_03665</name>
</gene>
<feature type="compositionally biased region" description="Basic residues" evidence="7">
    <location>
        <begin position="95"/>
        <end position="105"/>
    </location>
</feature>
<feature type="region of interest" description="Disordered" evidence="7">
    <location>
        <begin position="90"/>
        <end position="169"/>
    </location>
</feature>
<dbReference type="GO" id="GO:0006355">
    <property type="term" value="P:regulation of DNA-templated transcription"/>
    <property type="evidence" value="ECO:0007669"/>
    <property type="project" value="UniProtKB-UniRule"/>
</dbReference>